<organism evidence="2 3">
    <name type="scientific">Haloarchaeobius iranensis</name>
    <dbReference type="NCBI Taxonomy" id="996166"/>
    <lineage>
        <taxon>Archaea</taxon>
        <taxon>Methanobacteriati</taxon>
        <taxon>Methanobacteriota</taxon>
        <taxon>Stenosarchaea group</taxon>
        <taxon>Halobacteria</taxon>
        <taxon>Halobacteriales</taxon>
        <taxon>Halorubellaceae</taxon>
        <taxon>Haloarchaeobius</taxon>
    </lineage>
</organism>
<name>A0A1G9YFV0_9EURY</name>
<dbReference type="EMBL" id="FNIA01000014">
    <property type="protein sequence ID" value="SDN08118.1"/>
    <property type="molecule type" value="Genomic_DNA"/>
</dbReference>
<evidence type="ECO:0000313" key="3">
    <source>
        <dbReference type="Proteomes" id="UP000199370"/>
    </source>
</evidence>
<evidence type="ECO:0000313" key="2">
    <source>
        <dbReference type="EMBL" id="SDN08118.1"/>
    </source>
</evidence>
<accession>A0A1G9YFV0</accession>
<reference evidence="2 3" key="1">
    <citation type="submission" date="2016-10" db="EMBL/GenBank/DDBJ databases">
        <authorList>
            <person name="de Groot N.N."/>
        </authorList>
    </citation>
    <scope>NUCLEOTIDE SEQUENCE [LARGE SCALE GENOMIC DNA]</scope>
    <source>
        <strain evidence="3">EB21,IBRC-M 10013,KCTC 4048</strain>
    </source>
</reference>
<evidence type="ECO:0008006" key="4">
    <source>
        <dbReference type="Google" id="ProtNLM"/>
    </source>
</evidence>
<dbReference type="PROSITE" id="PS51318">
    <property type="entry name" value="TAT"/>
    <property type="match status" value="1"/>
</dbReference>
<evidence type="ECO:0000256" key="1">
    <source>
        <dbReference type="SAM" id="MobiDB-lite"/>
    </source>
</evidence>
<keyword evidence="3" id="KW-1185">Reference proteome</keyword>
<feature type="region of interest" description="Disordered" evidence="1">
    <location>
        <begin position="360"/>
        <end position="390"/>
    </location>
</feature>
<dbReference type="OrthoDB" id="162072at2157"/>
<proteinExistence type="predicted"/>
<gene>
    <name evidence="2" type="ORF">SAMN05192554_11457</name>
</gene>
<dbReference type="STRING" id="996166.SAMN05192554_11457"/>
<dbReference type="InterPro" id="IPR006311">
    <property type="entry name" value="TAT_signal"/>
</dbReference>
<sequence>MSRDRASLSRRRLLGSVGTVGALSGVAGVGTWALFEDGETFAASVDAGEVGVSIGCDSCPTEGDSVSFGLDGLEPGDERIDESAETFTVTADANPVRVWLRTNCPDPVDPLGDAVEVRLSRDPDCDGSGTTQMYPSEDGSWRTLNEFRSDLRGGLRLDNLGGEPCLDGTLCLDLEYRLPEDATWANDLSTELTFEVAAEQCRHVPEDSVTSPPFPPSDCRELDCPYCVELGKLEVGEDDLLPPGVYDFTELCPQFADDGTAYKLEVLEATNKEDDDGSQETVCARVRLLAGEDEDALEEANAPPICSVAVKGSQTTETYDVDPASTRTRGDVCTGKLDEGTEAGGLSAISNIVVSVCSENDTGDCFGPPDSPGGSPRQDETSEQRVGVSD</sequence>
<dbReference type="AlphaFoldDB" id="A0A1G9YFV0"/>
<protein>
    <recommendedName>
        <fullName evidence="4">SipW-cognate class signal peptide</fullName>
    </recommendedName>
</protein>
<dbReference type="Proteomes" id="UP000199370">
    <property type="component" value="Unassembled WGS sequence"/>
</dbReference>
<dbReference type="RefSeq" id="WP_089734457.1">
    <property type="nucleotide sequence ID" value="NZ_FNIA01000014.1"/>
</dbReference>